<protein>
    <submittedName>
        <fullName evidence="2">Uncharacterized protein</fullName>
    </submittedName>
</protein>
<reference evidence="2 3" key="1">
    <citation type="submission" date="2015-08" db="EMBL/GenBank/DDBJ databases">
        <title>Next Generation Sequencing and Analysis of the Genome of Puccinia sorghi L Schw, the Causal Agent of Maize Common Rust.</title>
        <authorList>
            <person name="Rochi L."/>
            <person name="Burguener G."/>
            <person name="Darino M."/>
            <person name="Turjanski A."/>
            <person name="Kreff E."/>
            <person name="Dieguez M.J."/>
            <person name="Sacco F."/>
        </authorList>
    </citation>
    <scope>NUCLEOTIDE SEQUENCE [LARGE SCALE GENOMIC DNA]</scope>
    <source>
        <strain evidence="2 3">RO10H11247</strain>
    </source>
</reference>
<evidence type="ECO:0000313" key="3">
    <source>
        <dbReference type="Proteomes" id="UP000037035"/>
    </source>
</evidence>
<proteinExistence type="predicted"/>
<dbReference type="EMBL" id="LAVV01008287">
    <property type="protein sequence ID" value="KNZ53208.1"/>
    <property type="molecule type" value="Genomic_DNA"/>
</dbReference>
<dbReference type="AlphaFoldDB" id="A0A0L6UXE0"/>
<sequence length="195" mass="22389">MCSVVSVVTKSNHCDRTYLAPPPSQSNCNKREPSHSLSLPERIVDQYFDPLEAAKQLLKNQEEIIAVTKPPPKEGGDKVNKADEEEDLQVIMEAAPPEEQLESIKEHLRWYKIIKKKSQPKYKAAAPVPQASNNKRKRDNKIPPTQYKNKPSNLPKHKKRKVVNQTVDKEEEEEKWRQVADFARAFNGIKQILDN</sequence>
<organism evidence="2 3">
    <name type="scientific">Puccinia sorghi</name>
    <dbReference type="NCBI Taxonomy" id="27349"/>
    <lineage>
        <taxon>Eukaryota</taxon>
        <taxon>Fungi</taxon>
        <taxon>Dikarya</taxon>
        <taxon>Basidiomycota</taxon>
        <taxon>Pucciniomycotina</taxon>
        <taxon>Pucciniomycetes</taxon>
        <taxon>Pucciniales</taxon>
        <taxon>Pucciniaceae</taxon>
        <taxon>Puccinia</taxon>
    </lineage>
</organism>
<keyword evidence="3" id="KW-1185">Reference proteome</keyword>
<dbReference type="Proteomes" id="UP000037035">
    <property type="component" value="Unassembled WGS sequence"/>
</dbReference>
<name>A0A0L6UXE0_9BASI</name>
<evidence type="ECO:0000313" key="2">
    <source>
        <dbReference type="EMBL" id="KNZ53208.1"/>
    </source>
</evidence>
<feature type="region of interest" description="Disordered" evidence="1">
    <location>
        <begin position="121"/>
        <end position="175"/>
    </location>
</feature>
<dbReference type="VEuPathDB" id="FungiDB:VP01_3306g2"/>
<evidence type="ECO:0000256" key="1">
    <source>
        <dbReference type="SAM" id="MobiDB-lite"/>
    </source>
</evidence>
<comment type="caution">
    <text evidence="2">The sequence shown here is derived from an EMBL/GenBank/DDBJ whole genome shotgun (WGS) entry which is preliminary data.</text>
</comment>
<gene>
    <name evidence="2" type="ORF">VP01_3306g2</name>
</gene>
<accession>A0A0L6UXE0</accession>